<evidence type="ECO:0000313" key="2">
    <source>
        <dbReference type="Proteomes" id="UP000219338"/>
    </source>
</evidence>
<dbReference type="Proteomes" id="UP000219338">
    <property type="component" value="Unassembled WGS sequence"/>
</dbReference>
<dbReference type="AlphaFoldDB" id="A0A284RVN3"/>
<name>A0A284RVN3_ARMOS</name>
<reference evidence="2" key="1">
    <citation type="journal article" date="2017" name="Nat. Ecol. Evol.">
        <title>Genome expansion and lineage-specific genetic innovations in the forest pathogenic fungi Armillaria.</title>
        <authorList>
            <person name="Sipos G."/>
            <person name="Prasanna A.N."/>
            <person name="Walter M.C."/>
            <person name="O'Connor E."/>
            <person name="Balint B."/>
            <person name="Krizsan K."/>
            <person name="Kiss B."/>
            <person name="Hess J."/>
            <person name="Varga T."/>
            <person name="Slot J."/>
            <person name="Riley R."/>
            <person name="Boka B."/>
            <person name="Rigling D."/>
            <person name="Barry K."/>
            <person name="Lee J."/>
            <person name="Mihaltcheva S."/>
            <person name="LaButti K."/>
            <person name="Lipzen A."/>
            <person name="Waldron R."/>
            <person name="Moloney N.M."/>
            <person name="Sperisen C."/>
            <person name="Kredics L."/>
            <person name="Vagvoelgyi C."/>
            <person name="Patrignani A."/>
            <person name="Fitzpatrick D."/>
            <person name="Nagy I."/>
            <person name="Doyle S."/>
            <person name="Anderson J.B."/>
            <person name="Grigoriev I.V."/>
            <person name="Gueldener U."/>
            <person name="Muensterkoetter M."/>
            <person name="Nagy L.G."/>
        </authorList>
    </citation>
    <scope>NUCLEOTIDE SEQUENCE [LARGE SCALE GENOMIC DNA]</scope>
    <source>
        <strain evidence="2">C18/9</strain>
    </source>
</reference>
<gene>
    <name evidence="1" type="ORF">ARMOST_16206</name>
</gene>
<proteinExistence type="predicted"/>
<keyword evidence="2" id="KW-1185">Reference proteome</keyword>
<protein>
    <recommendedName>
        <fullName evidence="3">Reverse transcriptase domain-containing protein</fullName>
    </recommendedName>
</protein>
<sequence length="136" mass="15078">MQPGVHGHDLTSFLAQLESWSNCTHTLLYILHHDQCKGFDRLEPEGFYNAVQAYGLPSALIDFDISAQTDVSHCAKIFFRFTDTFVLNGVMKQGSSLSPIKCTITGSMGNHWLADSIAARMHGTLILWTAMTLTSK</sequence>
<dbReference type="OrthoDB" id="445826at2759"/>
<accession>A0A284RVN3</accession>
<dbReference type="EMBL" id="FUEG01000018">
    <property type="protein sequence ID" value="SJL12775.1"/>
    <property type="molecule type" value="Genomic_DNA"/>
</dbReference>
<evidence type="ECO:0008006" key="3">
    <source>
        <dbReference type="Google" id="ProtNLM"/>
    </source>
</evidence>
<evidence type="ECO:0000313" key="1">
    <source>
        <dbReference type="EMBL" id="SJL12775.1"/>
    </source>
</evidence>
<organism evidence="1 2">
    <name type="scientific">Armillaria ostoyae</name>
    <name type="common">Armillaria root rot fungus</name>
    <dbReference type="NCBI Taxonomy" id="47428"/>
    <lineage>
        <taxon>Eukaryota</taxon>
        <taxon>Fungi</taxon>
        <taxon>Dikarya</taxon>
        <taxon>Basidiomycota</taxon>
        <taxon>Agaricomycotina</taxon>
        <taxon>Agaricomycetes</taxon>
        <taxon>Agaricomycetidae</taxon>
        <taxon>Agaricales</taxon>
        <taxon>Marasmiineae</taxon>
        <taxon>Physalacriaceae</taxon>
        <taxon>Armillaria</taxon>
    </lineage>
</organism>